<dbReference type="Pfam" id="PF01142">
    <property type="entry name" value="TruD"/>
    <property type="match status" value="2"/>
</dbReference>
<dbReference type="HAMAP" id="MF_01082">
    <property type="entry name" value="TruD"/>
    <property type="match status" value="1"/>
</dbReference>
<evidence type="ECO:0000256" key="4">
    <source>
        <dbReference type="HAMAP-Rule" id="MF_01082"/>
    </source>
</evidence>
<comment type="caution">
    <text evidence="6">The sequence shown here is derived from an EMBL/GenBank/DDBJ whole genome shotgun (WGS) entry which is preliminary data.</text>
</comment>
<dbReference type="InterPro" id="IPR043165">
    <property type="entry name" value="TruD_insert_sf"/>
</dbReference>
<dbReference type="InterPro" id="IPR042214">
    <property type="entry name" value="TruD_catalytic"/>
</dbReference>
<organism evidence="6 7">
    <name type="scientific">Halomonas dongshanensis</name>
    <dbReference type="NCBI Taxonomy" id="2890835"/>
    <lineage>
        <taxon>Bacteria</taxon>
        <taxon>Pseudomonadati</taxon>
        <taxon>Pseudomonadota</taxon>
        <taxon>Gammaproteobacteria</taxon>
        <taxon>Oceanospirillales</taxon>
        <taxon>Halomonadaceae</taxon>
        <taxon>Halomonas</taxon>
    </lineage>
</organism>
<evidence type="ECO:0000256" key="2">
    <source>
        <dbReference type="ARBA" id="ARBA00022694"/>
    </source>
</evidence>
<dbReference type="EC" id="5.4.99.27" evidence="4"/>
<dbReference type="PANTHER" id="PTHR47811:SF1">
    <property type="entry name" value="TRNA PSEUDOURIDINE SYNTHASE D"/>
    <property type="match status" value="1"/>
</dbReference>
<dbReference type="PANTHER" id="PTHR47811">
    <property type="entry name" value="TRNA PSEUDOURIDINE SYNTHASE D"/>
    <property type="match status" value="1"/>
</dbReference>
<evidence type="ECO:0000256" key="3">
    <source>
        <dbReference type="ARBA" id="ARBA00023235"/>
    </source>
</evidence>
<keyword evidence="7" id="KW-1185">Reference proteome</keyword>
<comment type="similarity">
    <text evidence="1 4">Belongs to the pseudouridine synthase TruD family.</text>
</comment>
<dbReference type="Proteomes" id="UP001165542">
    <property type="component" value="Unassembled WGS sequence"/>
</dbReference>
<gene>
    <name evidence="4" type="primary">truD</name>
    <name evidence="6" type="ORF">LLY24_10415</name>
</gene>
<dbReference type="PROSITE" id="PS01268">
    <property type="entry name" value="UPF0024"/>
    <property type="match status" value="1"/>
</dbReference>
<evidence type="ECO:0000259" key="5">
    <source>
        <dbReference type="PROSITE" id="PS50984"/>
    </source>
</evidence>
<comment type="catalytic activity">
    <reaction evidence="4">
        <text>uridine(13) in tRNA = pseudouridine(13) in tRNA</text>
        <dbReference type="Rhea" id="RHEA:42540"/>
        <dbReference type="Rhea" id="RHEA-COMP:10105"/>
        <dbReference type="Rhea" id="RHEA-COMP:10106"/>
        <dbReference type="ChEBI" id="CHEBI:65314"/>
        <dbReference type="ChEBI" id="CHEBI:65315"/>
        <dbReference type="EC" id="5.4.99.27"/>
    </reaction>
</comment>
<feature type="domain" description="TRUD" evidence="5">
    <location>
        <begin position="165"/>
        <end position="310"/>
    </location>
</feature>
<sequence>MPLNASDWPRWRRLLDEHFGAPLPGSYRGVAEDFVVEELLDFTPEGQGEHLWLFIEKRGQTTLDVVRALGRLCKTGPREIGYSGMKDRIAITRQWLSVQLPGREPPEGLETALAESGIQVLQCHRHPRKLKRGVHRRNRFTLRLSGPAMAEEALTPRWQHLCEQGVPNYFGPQRFGPEGRNLFRAEALLAKGWRKRDDRHGMLLSSARSFLFNTLLSARIEEGSWATPCPADTLMLDGTQSLFAIDEVDETLYARAGRLDVHPTAPLWGKGVEEQGAMAAHAQTLEKTYPTLCAGLERSGVAVSRRALRMRLSEPRLEREAPDRVVLSFELPKGSFATAVISELIAHPDFEPVRPGAALSP</sequence>
<comment type="function">
    <text evidence="4">Responsible for synthesis of pseudouridine from uracil-13 in transfer RNAs.</text>
</comment>
<name>A0ABT2EE18_9GAMM</name>
<feature type="active site" description="Nucleophile" evidence="4">
    <location>
        <position position="87"/>
    </location>
</feature>
<dbReference type="InterPro" id="IPR020103">
    <property type="entry name" value="PsdUridine_synth_cat_dom_sf"/>
</dbReference>
<evidence type="ECO:0000313" key="6">
    <source>
        <dbReference type="EMBL" id="MCS2609729.1"/>
    </source>
</evidence>
<dbReference type="EMBL" id="JAJISC010000004">
    <property type="protein sequence ID" value="MCS2609729.1"/>
    <property type="molecule type" value="Genomic_DNA"/>
</dbReference>
<dbReference type="InterPro" id="IPR001656">
    <property type="entry name" value="PsdUridine_synth_TruD"/>
</dbReference>
<dbReference type="Gene3D" id="3.30.2340.10">
    <property type="entry name" value="TruD, insertion domain"/>
    <property type="match status" value="1"/>
</dbReference>
<dbReference type="InterPro" id="IPR050170">
    <property type="entry name" value="TruD_pseudoU_synthase"/>
</dbReference>
<dbReference type="InterPro" id="IPR011760">
    <property type="entry name" value="PsdUridine_synth_TruD_insert"/>
</dbReference>
<reference evidence="6" key="1">
    <citation type="submission" date="2021-11" db="EMBL/GenBank/DDBJ databases">
        <title>Halomonas sp., isolated from a coastal aquaculture zone in Dongshan Bay.</title>
        <authorList>
            <person name="Lin W."/>
        </authorList>
    </citation>
    <scope>NUCLEOTIDE SEQUENCE</scope>
    <source>
        <strain evidence="6">Yzlin-01</strain>
    </source>
</reference>
<dbReference type="RefSeq" id="WP_259036229.1">
    <property type="nucleotide sequence ID" value="NZ_JAJISC010000004.1"/>
</dbReference>
<dbReference type="PROSITE" id="PS50984">
    <property type="entry name" value="TRUD"/>
    <property type="match status" value="1"/>
</dbReference>
<evidence type="ECO:0000256" key="1">
    <source>
        <dbReference type="ARBA" id="ARBA00007953"/>
    </source>
</evidence>
<dbReference type="Gene3D" id="3.30.2350.20">
    <property type="entry name" value="TruD, catalytic domain"/>
    <property type="match status" value="1"/>
</dbReference>
<keyword evidence="2 4" id="KW-0819">tRNA processing</keyword>
<dbReference type="SUPFAM" id="SSF55120">
    <property type="entry name" value="Pseudouridine synthase"/>
    <property type="match status" value="1"/>
</dbReference>
<keyword evidence="3 4" id="KW-0413">Isomerase</keyword>
<proteinExistence type="inferred from homology"/>
<accession>A0ABT2EE18</accession>
<dbReference type="InterPro" id="IPR020119">
    <property type="entry name" value="PsdUridine_synth_TruD_CS"/>
</dbReference>
<evidence type="ECO:0000313" key="7">
    <source>
        <dbReference type="Proteomes" id="UP001165542"/>
    </source>
</evidence>
<protein>
    <recommendedName>
        <fullName evidence="4">tRNA pseudouridine synthase D</fullName>
        <ecNumber evidence="4">5.4.99.27</ecNumber>
    </recommendedName>
    <alternativeName>
        <fullName evidence="4">tRNA pseudouridine(13) synthase</fullName>
    </alternativeName>
    <alternativeName>
        <fullName evidence="4">tRNA pseudouridylate synthase D</fullName>
    </alternativeName>
    <alternativeName>
        <fullName evidence="4">tRNA-uridine isomerase D</fullName>
    </alternativeName>
</protein>